<gene>
    <name evidence="1" type="ORF">GMBLW1_02340</name>
</gene>
<name>A0A6C2YQH2_9BACT</name>
<dbReference type="AlphaFoldDB" id="A0A6C2YQH2"/>
<dbReference type="EMBL" id="LR586016">
    <property type="protein sequence ID" value="VIP03726.1"/>
    <property type="molecule type" value="Genomic_DNA"/>
</dbReference>
<dbReference type="Proteomes" id="UP000464378">
    <property type="component" value="Chromosome"/>
</dbReference>
<evidence type="ECO:0000313" key="1">
    <source>
        <dbReference type="EMBL" id="VIP03726.1"/>
    </source>
</evidence>
<dbReference type="RefSeq" id="WP_162658886.1">
    <property type="nucleotide sequence ID" value="NZ_LR593887.1"/>
</dbReference>
<dbReference type="InParanoid" id="A0A6C2YQH2"/>
<evidence type="ECO:0000313" key="2">
    <source>
        <dbReference type="Proteomes" id="UP000464378"/>
    </source>
</evidence>
<organism evidence="1">
    <name type="scientific">Tuwongella immobilis</name>
    <dbReference type="NCBI Taxonomy" id="692036"/>
    <lineage>
        <taxon>Bacteria</taxon>
        <taxon>Pseudomonadati</taxon>
        <taxon>Planctomycetota</taxon>
        <taxon>Planctomycetia</taxon>
        <taxon>Gemmatales</taxon>
        <taxon>Gemmataceae</taxon>
        <taxon>Tuwongella</taxon>
    </lineage>
</organism>
<accession>A0A6C2YQH2</accession>
<reference evidence="1" key="1">
    <citation type="submission" date="2019-04" db="EMBL/GenBank/DDBJ databases">
        <authorList>
            <consortium name="Science for Life Laboratories"/>
        </authorList>
    </citation>
    <scope>NUCLEOTIDE SEQUENCE</scope>
    <source>
        <strain evidence="1">MBLW1</strain>
    </source>
</reference>
<dbReference type="KEGG" id="tim:GMBLW1_02340"/>
<protein>
    <submittedName>
        <fullName evidence="1">Uncharacterized protein</fullName>
    </submittedName>
</protein>
<keyword evidence="2" id="KW-1185">Reference proteome</keyword>
<proteinExistence type="predicted"/>
<sequence length="236" mass="26324">MLDTGIDKLRLWEGAVLGGIASAIMSAKDETFGRFRLWQDNAYICDGLDGREGTVFFESGWKATPGWVASAFFNPKCESSPFRSSVYNLNAILDGMPTHQRDVVNDAIRDYMSDEDEGKMVPLVTSAFWSTKEGRLVANTSWEQLFCDGASLVTTEVKGFTDEAVAEWGSNYQMPSPLLDLAIKLYQKRVTDGQAKIELLTAETRLLLEHAEDKSLGSCQQYLSQMEIYISHPLPL</sequence>
<dbReference type="EMBL" id="LR593887">
    <property type="protein sequence ID" value="VTS04820.1"/>
    <property type="molecule type" value="Genomic_DNA"/>
</dbReference>